<keyword evidence="4" id="KW-0066">ATP synthesis</keyword>
<comment type="similarity">
    <text evidence="1 4">Belongs to the ATPase alpha/beta chains family.</text>
</comment>
<evidence type="ECO:0000313" key="9">
    <source>
        <dbReference type="Proteomes" id="UP000006427"/>
    </source>
</evidence>
<dbReference type="InterPro" id="IPR004100">
    <property type="entry name" value="ATPase_F1/V1/A1_a/bsu_N"/>
</dbReference>
<dbReference type="InterPro" id="IPR000194">
    <property type="entry name" value="ATPase_F1/V1/A1_a/bsu_nucl-bd"/>
</dbReference>
<dbReference type="PANTHER" id="PTHR43389:SF4">
    <property type="entry name" value="V-TYPE PROTON ATPASE SUBUNIT B"/>
    <property type="match status" value="1"/>
</dbReference>
<sequence length="455" mass="50797">MKLYREGYRNIAGIAGPLLFVRGVKKGGYGELVTVENGKRTRKGQILQIEGDLCVIQLFDGAMGLSTGDTTVWMDRDVVKVPVGMNLIGKILNGRGLDERGEEILFCEDRIPVSGLPINPARRRSPRSFIQTGISTIDVMNTLVKGQKLPIFAGSGLPANEVTTQIVRQAKVRESSQFLVVFAAMGITKRESQYFIESFKRTGAIEKGVFFLNLASDSAAERLLTPRMALTVAEYFAFQKGYDVLVVMTDMLHYCNALREISAAREEVPGRRGYPGYMYSDLADLYERAGSIDGSDGSITQIPIITMPDDDMTHPVIDLSGYITEGQIVLGRDLHDKGIFPPIDVLPSLSRLMNKGIGKDQTVDYHRAMADQLYSAYAKARELVKLRLIVGDDGLTEIEHRYIAFGRSFEENFIDQRGGDRNLEDSLEEAWRALRALPDQELFKLPQNLVSRRER</sequence>
<evidence type="ECO:0000259" key="6">
    <source>
        <dbReference type="Pfam" id="PF02874"/>
    </source>
</evidence>
<keyword evidence="3 4" id="KW-0406">Ion transport</keyword>
<dbReference type="EMBL" id="ABTR02000001">
    <property type="protein sequence ID" value="EFC92240.1"/>
    <property type="molecule type" value="Genomic_DNA"/>
</dbReference>
<proteinExistence type="inferred from homology"/>
<dbReference type="CDD" id="cd18118">
    <property type="entry name" value="ATP-synt_V_A-type_beta_N"/>
    <property type="match status" value="1"/>
</dbReference>
<evidence type="ECO:0000256" key="4">
    <source>
        <dbReference type="HAMAP-Rule" id="MF_00310"/>
    </source>
</evidence>
<reference evidence="8 9" key="1">
    <citation type="journal article" date="2010" name="Stand. Genomic Sci.">
        <title>Permanent draft genome sequence of Dethiosulfovibrio peptidovorans type strain (SEBR 4207).</title>
        <authorList>
            <person name="Labutti K."/>
            <person name="Mayilraj S."/>
            <person name="Clum A."/>
            <person name="Lucas S."/>
            <person name="Glavina Del Rio T."/>
            <person name="Nolan M."/>
            <person name="Tice H."/>
            <person name="Cheng J.F."/>
            <person name="Pitluck S."/>
            <person name="Liolios K."/>
            <person name="Ivanova N."/>
            <person name="Mavromatis K."/>
            <person name="Mikhailova N."/>
            <person name="Pati A."/>
            <person name="Goodwin L."/>
            <person name="Chen A."/>
            <person name="Palaniappan K."/>
            <person name="Land M."/>
            <person name="Hauser L."/>
            <person name="Chang Y.J."/>
            <person name="Jeffries C.D."/>
            <person name="Rohde M."/>
            <person name="Spring S."/>
            <person name="Goker M."/>
            <person name="Woyke T."/>
            <person name="Bristow J."/>
            <person name="Eisen J.A."/>
            <person name="Markowitz V."/>
            <person name="Hugenholtz P."/>
            <person name="Kyrpides N.C."/>
            <person name="Klenk H.P."/>
            <person name="Lapidus A."/>
        </authorList>
    </citation>
    <scope>NUCLEOTIDE SEQUENCE [LARGE SCALE GENOMIC DNA]</scope>
    <source>
        <strain evidence="8 9">DSM 11002</strain>
    </source>
</reference>
<dbReference type="PaxDb" id="469381-Dpep_2218"/>
<keyword evidence="9" id="KW-1185">Reference proteome</keyword>
<dbReference type="CDD" id="cd01135">
    <property type="entry name" value="V_A-ATPase_B"/>
    <property type="match status" value="1"/>
</dbReference>
<dbReference type="Pfam" id="PF02874">
    <property type="entry name" value="ATP-synt_ab_N"/>
    <property type="match status" value="1"/>
</dbReference>
<dbReference type="Pfam" id="PF22919">
    <property type="entry name" value="ATP-synt_VA_C"/>
    <property type="match status" value="1"/>
</dbReference>
<dbReference type="OrthoDB" id="9802718at2"/>
<dbReference type="InterPro" id="IPR020003">
    <property type="entry name" value="ATPase_a/bsu_AS"/>
</dbReference>
<evidence type="ECO:0000256" key="3">
    <source>
        <dbReference type="ARBA" id="ARBA00023065"/>
    </source>
</evidence>
<dbReference type="GO" id="GO:0042777">
    <property type="term" value="P:proton motive force-driven plasma membrane ATP synthesis"/>
    <property type="evidence" value="ECO:0007669"/>
    <property type="project" value="UniProtKB-UniRule"/>
</dbReference>
<dbReference type="RefSeq" id="WP_005662142.1">
    <property type="nucleotide sequence ID" value="NZ_ABTR02000001.1"/>
</dbReference>
<evidence type="ECO:0000259" key="5">
    <source>
        <dbReference type="Pfam" id="PF00006"/>
    </source>
</evidence>
<feature type="domain" description="ATPase F1/V1/A1 complex alpha/beta subunit nucleotide-binding" evidence="5">
    <location>
        <begin position="133"/>
        <end position="350"/>
    </location>
</feature>
<dbReference type="PROSITE" id="PS00152">
    <property type="entry name" value="ATPASE_ALPHA_BETA"/>
    <property type="match status" value="1"/>
</dbReference>
<gene>
    <name evidence="4" type="primary">atpB</name>
    <name evidence="8" type="ORF">Dpep_2218</name>
</gene>
<dbReference type="AlphaFoldDB" id="D2Z3X9"/>
<feature type="domain" description="ATP synthase A/B type C-terminal" evidence="7">
    <location>
        <begin position="356"/>
        <end position="450"/>
    </location>
</feature>
<dbReference type="SUPFAM" id="SSF50615">
    <property type="entry name" value="N-terminal domain of alpha and beta subunits of F1 ATP synthase"/>
    <property type="match status" value="1"/>
</dbReference>
<dbReference type="InterPro" id="IPR022879">
    <property type="entry name" value="V-ATPase_su_B/beta"/>
</dbReference>
<accession>D2Z3X9</accession>
<dbReference type="GO" id="GO:0005524">
    <property type="term" value="F:ATP binding"/>
    <property type="evidence" value="ECO:0007669"/>
    <property type="project" value="UniProtKB-UniRule"/>
</dbReference>
<dbReference type="GO" id="GO:0046933">
    <property type="term" value="F:proton-transporting ATP synthase activity, rotational mechanism"/>
    <property type="evidence" value="ECO:0007669"/>
    <property type="project" value="UniProtKB-UniRule"/>
</dbReference>
<feature type="domain" description="ATPase F1/V1/A1 complex alpha/beta subunit N-terminal" evidence="6">
    <location>
        <begin position="12"/>
        <end position="70"/>
    </location>
</feature>
<dbReference type="PANTHER" id="PTHR43389">
    <property type="entry name" value="V-TYPE PROTON ATPASE SUBUNIT B"/>
    <property type="match status" value="1"/>
</dbReference>
<dbReference type="InterPro" id="IPR027417">
    <property type="entry name" value="P-loop_NTPase"/>
</dbReference>
<dbReference type="Gene3D" id="3.40.50.12240">
    <property type="match status" value="1"/>
</dbReference>
<dbReference type="GO" id="GO:0045259">
    <property type="term" value="C:proton-transporting ATP synthase complex"/>
    <property type="evidence" value="ECO:0007669"/>
    <property type="project" value="UniProtKB-ARBA"/>
</dbReference>
<protein>
    <recommendedName>
        <fullName evidence="4">V-type ATP synthase beta chain</fullName>
    </recommendedName>
    <alternativeName>
        <fullName evidence="4">V-ATPase subunit B</fullName>
    </alternativeName>
</protein>
<dbReference type="Pfam" id="PF00006">
    <property type="entry name" value="ATP-synt_ab"/>
    <property type="match status" value="1"/>
</dbReference>
<name>D2Z3X9_9BACT</name>
<dbReference type="SUPFAM" id="SSF52540">
    <property type="entry name" value="P-loop containing nucleoside triphosphate hydrolases"/>
    <property type="match status" value="1"/>
</dbReference>
<dbReference type="HAMAP" id="MF_00310">
    <property type="entry name" value="ATP_synth_B_arch"/>
    <property type="match status" value="1"/>
</dbReference>
<dbReference type="InterPro" id="IPR055190">
    <property type="entry name" value="ATP-synt_VA_C"/>
</dbReference>
<comment type="function">
    <text evidence="4">Produces ATP from ADP in the presence of a proton gradient across the membrane. The V-type beta chain is a regulatory subunit.</text>
</comment>
<keyword evidence="2 4" id="KW-0813">Transport</keyword>
<evidence type="ECO:0000256" key="1">
    <source>
        <dbReference type="ARBA" id="ARBA00008936"/>
    </source>
</evidence>
<organism evidence="8 9">
    <name type="scientific">Dethiosulfovibrio peptidovorans DSM 11002</name>
    <dbReference type="NCBI Taxonomy" id="469381"/>
    <lineage>
        <taxon>Bacteria</taxon>
        <taxon>Thermotogati</taxon>
        <taxon>Synergistota</taxon>
        <taxon>Synergistia</taxon>
        <taxon>Synergistales</taxon>
        <taxon>Dethiosulfovibrionaceae</taxon>
        <taxon>Dethiosulfovibrio</taxon>
    </lineage>
</organism>
<evidence type="ECO:0000256" key="2">
    <source>
        <dbReference type="ARBA" id="ARBA00022448"/>
    </source>
</evidence>
<dbReference type="eggNOG" id="COG1156">
    <property type="taxonomic scope" value="Bacteria"/>
</dbReference>
<dbReference type="Proteomes" id="UP000006427">
    <property type="component" value="Unassembled WGS sequence"/>
</dbReference>
<evidence type="ECO:0000313" key="8">
    <source>
        <dbReference type="EMBL" id="EFC92240.1"/>
    </source>
</evidence>
<dbReference type="NCBIfam" id="NF003235">
    <property type="entry name" value="PRK04196.1"/>
    <property type="match status" value="1"/>
</dbReference>
<evidence type="ECO:0000259" key="7">
    <source>
        <dbReference type="Pfam" id="PF22919"/>
    </source>
</evidence>
<dbReference type="STRING" id="469381.Dpep_2218"/>
<keyword evidence="4" id="KW-0375">Hydrogen ion transport</keyword>
<comment type="caution">
    <text evidence="8">The sequence shown here is derived from an EMBL/GenBank/DDBJ whole genome shotgun (WGS) entry which is preliminary data.</text>
</comment>
<dbReference type="InterPro" id="IPR036121">
    <property type="entry name" value="ATPase_F1/V1/A1_a/bsu_N_sf"/>
</dbReference>